<comment type="similarity">
    <text evidence="2">Belongs to the oligopeptide OPT transporter family.</text>
</comment>
<feature type="transmembrane region" description="Helical" evidence="9">
    <location>
        <begin position="73"/>
        <end position="93"/>
    </location>
</feature>
<evidence type="ECO:0000256" key="7">
    <source>
        <dbReference type="ARBA" id="ARBA00022989"/>
    </source>
</evidence>
<keyword evidence="11" id="KW-1185">Reference proteome</keyword>
<feature type="transmembrane region" description="Helical" evidence="9">
    <location>
        <begin position="289"/>
        <end position="308"/>
    </location>
</feature>
<dbReference type="EMBL" id="MCFL01000016">
    <property type="protein sequence ID" value="ORZ36557.1"/>
    <property type="molecule type" value="Genomic_DNA"/>
</dbReference>
<feature type="transmembrane region" description="Helical" evidence="9">
    <location>
        <begin position="47"/>
        <end position="67"/>
    </location>
</feature>
<dbReference type="GO" id="GO:0015031">
    <property type="term" value="P:protein transport"/>
    <property type="evidence" value="ECO:0007669"/>
    <property type="project" value="UniProtKB-KW"/>
</dbReference>
<dbReference type="GO" id="GO:0016020">
    <property type="term" value="C:membrane"/>
    <property type="evidence" value="ECO:0007669"/>
    <property type="project" value="UniProtKB-SubCell"/>
</dbReference>
<dbReference type="NCBIfam" id="TIGR00728">
    <property type="entry name" value="OPT_sfam"/>
    <property type="match status" value="1"/>
</dbReference>
<keyword evidence="4 9" id="KW-0812">Transmembrane</keyword>
<dbReference type="Pfam" id="PF03169">
    <property type="entry name" value="OPT"/>
    <property type="match status" value="1"/>
</dbReference>
<comment type="subcellular location">
    <subcellularLocation>
        <location evidence="1">Membrane</location>
        <topology evidence="1">Multi-pass membrane protein</topology>
    </subcellularLocation>
</comment>
<feature type="transmembrane region" description="Helical" evidence="9">
    <location>
        <begin position="627"/>
        <end position="648"/>
    </location>
</feature>
<dbReference type="PANTHER" id="PTHR22601">
    <property type="entry name" value="ISP4 LIKE PROTEIN"/>
    <property type="match status" value="1"/>
</dbReference>
<accession>A0A1Y2HPL9</accession>
<proteinExistence type="inferred from homology"/>
<dbReference type="InterPro" id="IPR004648">
    <property type="entry name" value="Oligpept_transpt"/>
</dbReference>
<gene>
    <name evidence="10" type="ORF">BCR44DRAFT_1498721</name>
</gene>
<name>A0A1Y2HPL9_9FUNG</name>
<evidence type="ECO:0000256" key="3">
    <source>
        <dbReference type="ARBA" id="ARBA00022448"/>
    </source>
</evidence>
<evidence type="ECO:0000256" key="2">
    <source>
        <dbReference type="ARBA" id="ARBA00008807"/>
    </source>
</evidence>
<evidence type="ECO:0000313" key="10">
    <source>
        <dbReference type="EMBL" id="ORZ36557.1"/>
    </source>
</evidence>
<evidence type="ECO:0000256" key="9">
    <source>
        <dbReference type="SAM" id="Phobius"/>
    </source>
</evidence>
<feature type="transmembrane region" description="Helical" evidence="9">
    <location>
        <begin position="600"/>
        <end position="615"/>
    </location>
</feature>
<feature type="transmembrane region" description="Helical" evidence="9">
    <location>
        <begin position="372"/>
        <end position="393"/>
    </location>
</feature>
<reference evidence="10 11" key="1">
    <citation type="submission" date="2016-07" db="EMBL/GenBank/DDBJ databases">
        <title>Pervasive Adenine N6-methylation of Active Genes in Fungi.</title>
        <authorList>
            <consortium name="DOE Joint Genome Institute"/>
            <person name="Mondo S.J."/>
            <person name="Dannebaum R.O."/>
            <person name="Kuo R.C."/>
            <person name="Labutti K."/>
            <person name="Haridas S."/>
            <person name="Kuo A."/>
            <person name="Salamov A."/>
            <person name="Ahrendt S.R."/>
            <person name="Lipzen A."/>
            <person name="Sullivan W."/>
            <person name="Andreopoulos W.B."/>
            <person name="Clum A."/>
            <person name="Lindquist E."/>
            <person name="Daum C."/>
            <person name="Ramamoorthy G.K."/>
            <person name="Gryganskyi A."/>
            <person name="Culley D."/>
            <person name="Magnuson J.K."/>
            <person name="James T.Y."/>
            <person name="O'Malley M.A."/>
            <person name="Stajich J.E."/>
            <person name="Spatafora J.W."/>
            <person name="Visel A."/>
            <person name="Grigoriev I.V."/>
        </authorList>
    </citation>
    <scope>NUCLEOTIDE SEQUENCE [LARGE SCALE GENOMIC DNA]</scope>
    <source>
        <strain evidence="10 11">PL171</strain>
    </source>
</reference>
<evidence type="ECO:0000256" key="1">
    <source>
        <dbReference type="ARBA" id="ARBA00004141"/>
    </source>
</evidence>
<keyword evidence="6" id="KW-0653">Protein transport</keyword>
<keyword evidence="5" id="KW-0571">Peptide transport</keyword>
<evidence type="ECO:0000256" key="5">
    <source>
        <dbReference type="ARBA" id="ARBA00022856"/>
    </source>
</evidence>
<feature type="transmembrane region" description="Helical" evidence="9">
    <location>
        <begin position="451"/>
        <end position="480"/>
    </location>
</feature>
<evidence type="ECO:0000256" key="6">
    <source>
        <dbReference type="ARBA" id="ARBA00022927"/>
    </source>
</evidence>
<feature type="transmembrane region" description="Helical" evidence="9">
    <location>
        <begin position="154"/>
        <end position="174"/>
    </location>
</feature>
<sequence>MTEKHDVKDVEAAEKKSSSFVVDEEFSRMVSDLAPTKDDPSAPSFTVRVWILGTLFCVVLGWVNTIFSFRTNWFAVSSYVATLLAYPLGVILAKILPRLRFNLFGLDVDLNPGPFTVKEHVLIGIFGTTGAAGVYASSNLVVQEAYYDLYMGHGWALAFLFASSALGFGISGMCRKFLIRPAHMIWPTVLPSVALYTAFHNVEIEATKDDGKKHWSQLTMFGVGVIGMIAYSLLGPGYLTTMMANIPLLCFFAPKDNLLLQQLGSPTWGVGMLAWTTDWSYIGSGAMSIPYWSAVNIFVCAIFFHWIITPILWKGNFYNQPESPLALNSTRLFSQQSERFNAKDVIDPNTKELIESKFLERAPVHMSPFFTISYFANFTTLPAALVHTCVWYGKDIVRRFRASSNEDEEDIHCKLIDAYPEVPDTWYYGFFVLTLILMLLTGELSELKFPWWATLFATVLSAVSTVPIAVVLATACLVLLTDLKLGHYLKVPPRHVFLAQVYSQFLAAVVVYFTQAQWMANPEHVQWLLDDGKVAGPGKNWGSSQNHNYSPVIWFGVIVGCVTPIVLKIAHHFVGGSYWALIHPALILGPGGAGGNQGTTLSYFTVATFFQFFMYRYRSGWWKRYNYVLATAFDVGVALVTLATTWVLPDAPEWIMNCPSGECSDEILAFQGPYGDFCHPIAPESA</sequence>
<dbReference type="GO" id="GO:0035673">
    <property type="term" value="F:oligopeptide transmembrane transporter activity"/>
    <property type="evidence" value="ECO:0007669"/>
    <property type="project" value="InterPro"/>
</dbReference>
<comment type="caution">
    <text evidence="10">The sequence shown here is derived from an EMBL/GenBank/DDBJ whole genome shotgun (WGS) entry which is preliminary data.</text>
</comment>
<feature type="transmembrane region" description="Helical" evidence="9">
    <location>
        <begin position="218"/>
        <end position="239"/>
    </location>
</feature>
<dbReference type="AlphaFoldDB" id="A0A1Y2HPL9"/>
<keyword evidence="7 9" id="KW-1133">Transmembrane helix</keyword>
<evidence type="ECO:0000256" key="4">
    <source>
        <dbReference type="ARBA" id="ARBA00022692"/>
    </source>
</evidence>
<feature type="transmembrane region" description="Helical" evidence="9">
    <location>
        <begin position="426"/>
        <end position="445"/>
    </location>
</feature>
<keyword evidence="3" id="KW-0813">Transport</keyword>
<feature type="transmembrane region" description="Helical" evidence="9">
    <location>
        <begin position="501"/>
        <end position="520"/>
    </location>
</feature>
<evidence type="ECO:0000313" key="11">
    <source>
        <dbReference type="Proteomes" id="UP000193411"/>
    </source>
</evidence>
<dbReference type="OrthoDB" id="9986677at2759"/>
<feature type="transmembrane region" description="Helical" evidence="9">
    <location>
        <begin position="121"/>
        <end position="142"/>
    </location>
</feature>
<evidence type="ECO:0000256" key="8">
    <source>
        <dbReference type="ARBA" id="ARBA00023136"/>
    </source>
</evidence>
<protein>
    <submittedName>
        <fullName evidence="10">OPT oligopeptide transporter protein-domain-containing protein</fullName>
    </submittedName>
</protein>
<organism evidence="10 11">
    <name type="scientific">Catenaria anguillulae PL171</name>
    <dbReference type="NCBI Taxonomy" id="765915"/>
    <lineage>
        <taxon>Eukaryota</taxon>
        <taxon>Fungi</taxon>
        <taxon>Fungi incertae sedis</taxon>
        <taxon>Blastocladiomycota</taxon>
        <taxon>Blastocladiomycetes</taxon>
        <taxon>Blastocladiales</taxon>
        <taxon>Catenariaceae</taxon>
        <taxon>Catenaria</taxon>
    </lineage>
</organism>
<dbReference type="InterPro" id="IPR004813">
    <property type="entry name" value="OPT"/>
</dbReference>
<dbReference type="Proteomes" id="UP000193411">
    <property type="component" value="Unassembled WGS sequence"/>
</dbReference>
<keyword evidence="8 9" id="KW-0472">Membrane</keyword>
<feature type="transmembrane region" description="Helical" evidence="9">
    <location>
        <begin position="552"/>
        <end position="570"/>
    </location>
</feature>